<sequence>MTQNGPSVRASRQHQQLAKYKHRPLATMKQVSSLHNSRSLASWHRKRCRFLAPKPSLRVQRVCCRYAQPRDTSLPPKLKQQPRSLAGLASAGHVAQGSRSGELKLGPRPQYSRQCRYAVVATCTVLQTLANAWFLRRR</sequence>
<keyword evidence="3" id="KW-1185">Reference proteome</keyword>
<accession>A0A2T7NRI2</accession>
<evidence type="ECO:0000256" key="1">
    <source>
        <dbReference type="SAM" id="MobiDB-lite"/>
    </source>
</evidence>
<feature type="region of interest" description="Disordered" evidence="1">
    <location>
        <begin position="1"/>
        <end position="23"/>
    </location>
</feature>
<protein>
    <submittedName>
        <fullName evidence="2">Uncharacterized protein</fullName>
    </submittedName>
</protein>
<organism evidence="2 3">
    <name type="scientific">Pomacea canaliculata</name>
    <name type="common">Golden apple snail</name>
    <dbReference type="NCBI Taxonomy" id="400727"/>
    <lineage>
        <taxon>Eukaryota</taxon>
        <taxon>Metazoa</taxon>
        <taxon>Spiralia</taxon>
        <taxon>Lophotrochozoa</taxon>
        <taxon>Mollusca</taxon>
        <taxon>Gastropoda</taxon>
        <taxon>Caenogastropoda</taxon>
        <taxon>Architaenioglossa</taxon>
        <taxon>Ampullarioidea</taxon>
        <taxon>Ampullariidae</taxon>
        <taxon>Pomacea</taxon>
    </lineage>
</organism>
<reference evidence="2 3" key="1">
    <citation type="submission" date="2018-04" db="EMBL/GenBank/DDBJ databases">
        <title>The genome of golden apple snail Pomacea canaliculata provides insight into stress tolerance and invasive adaptation.</title>
        <authorList>
            <person name="Liu C."/>
            <person name="Liu B."/>
            <person name="Ren Y."/>
            <person name="Zhang Y."/>
            <person name="Wang H."/>
            <person name="Li S."/>
            <person name="Jiang F."/>
            <person name="Yin L."/>
            <person name="Zhang G."/>
            <person name="Qian W."/>
            <person name="Fan W."/>
        </authorList>
    </citation>
    <scope>NUCLEOTIDE SEQUENCE [LARGE SCALE GENOMIC DNA]</scope>
    <source>
        <strain evidence="2">SZHN2017</strain>
        <tissue evidence="2">Muscle</tissue>
    </source>
</reference>
<gene>
    <name evidence="2" type="ORF">C0Q70_17026</name>
</gene>
<evidence type="ECO:0000313" key="3">
    <source>
        <dbReference type="Proteomes" id="UP000245119"/>
    </source>
</evidence>
<name>A0A2T7NRI2_POMCA</name>
<proteinExistence type="predicted"/>
<comment type="caution">
    <text evidence="2">The sequence shown here is derived from an EMBL/GenBank/DDBJ whole genome shotgun (WGS) entry which is preliminary data.</text>
</comment>
<dbReference type="EMBL" id="PZQS01000010">
    <property type="protein sequence ID" value="PVD23753.1"/>
    <property type="molecule type" value="Genomic_DNA"/>
</dbReference>
<evidence type="ECO:0000313" key="2">
    <source>
        <dbReference type="EMBL" id="PVD23753.1"/>
    </source>
</evidence>
<dbReference type="AlphaFoldDB" id="A0A2T7NRI2"/>
<dbReference type="Proteomes" id="UP000245119">
    <property type="component" value="Linkage Group LG10"/>
</dbReference>